<evidence type="ECO:0000256" key="5">
    <source>
        <dbReference type="ARBA" id="ARBA00022737"/>
    </source>
</evidence>
<comment type="subcellular location">
    <subcellularLocation>
        <location evidence="1">Nucleus</location>
    </subcellularLocation>
</comment>
<evidence type="ECO:0000256" key="7">
    <source>
        <dbReference type="ARBA" id="ARBA00023187"/>
    </source>
</evidence>
<keyword evidence="3" id="KW-0507">mRNA processing</keyword>
<evidence type="ECO:0000256" key="8">
    <source>
        <dbReference type="ARBA" id="ARBA00023242"/>
    </source>
</evidence>
<gene>
    <name evidence="13" type="ORF">ECPE_LOCUS9416</name>
</gene>
<keyword evidence="6 10" id="KW-0694">RNA-binding</keyword>
<evidence type="ECO:0000259" key="12">
    <source>
        <dbReference type="PROSITE" id="PS50102"/>
    </source>
</evidence>
<reference evidence="15" key="1">
    <citation type="submission" date="2016-06" db="UniProtKB">
        <authorList>
            <consortium name="WormBaseParasite"/>
        </authorList>
    </citation>
    <scope>IDENTIFICATION</scope>
</reference>
<keyword evidence="8" id="KW-0539">Nucleus</keyword>
<evidence type="ECO:0000256" key="10">
    <source>
        <dbReference type="PROSITE-ProRule" id="PRU00176"/>
    </source>
</evidence>
<dbReference type="SMART" id="SM00360">
    <property type="entry name" value="RRM"/>
    <property type="match status" value="2"/>
</dbReference>
<keyword evidence="7" id="KW-0508">mRNA splicing</keyword>
<evidence type="ECO:0000313" key="14">
    <source>
        <dbReference type="Proteomes" id="UP000272942"/>
    </source>
</evidence>
<feature type="domain" description="RRM" evidence="12">
    <location>
        <begin position="153"/>
        <end position="225"/>
    </location>
</feature>
<dbReference type="InterPro" id="IPR035979">
    <property type="entry name" value="RBD_domain_sf"/>
</dbReference>
<evidence type="ECO:0000256" key="3">
    <source>
        <dbReference type="ARBA" id="ARBA00022664"/>
    </source>
</evidence>
<evidence type="ECO:0000313" key="15">
    <source>
        <dbReference type="WBParaSite" id="ECPE_0000944601-mRNA-1"/>
    </source>
</evidence>
<dbReference type="OrthoDB" id="277802at2759"/>
<dbReference type="InterPro" id="IPR012677">
    <property type="entry name" value="Nucleotide-bd_a/b_plait_sf"/>
</dbReference>
<sequence>MDIRPNHTLYVNNLNDKVKKLDLRKALYYLFGQHGRILDIIAMKTMKMRGQAFIIYHDIQSATNALRSLQGFHLFQRPMRVAYAKRDSTQIVRLKGVSAEANQRREEEREKRKRRKAAQRRAAAAAAQTAPQAAAAGAGTGGDLINLLDQPNHILFVNNLPEETTDAMLTMLFSQFSGFKEARRAAGGVGFVEYETDSQAAAARSAYDGFKLTPTHAMEITFAKK</sequence>
<protein>
    <submittedName>
        <fullName evidence="15">U2 small nuclear ribonucleoprotein B</fullName>
    </submittedName>
</protein>
<reference evidence="13 14" key="2">
    <citation type="submission" date="2018-11" db="EMBL/GenBank/DDBJ databases">
        <authorList>
            <consortium name="Pathogen Informatics"/>
        </authorList>
    </citation>
    <scope>NUCLEOTIDE SEQUENCE [LARGE SCALE GENOMIC DNA]</scope>
    <source>
        <strain evidence="13 14">Egypt</strain>
    </source>
</reference>
<dbReference type="Gene3D" id="3.30.70.330">
    <property type="match status" value="2"/>
</dbReference>
<dbReference type="FunFam" id="3.30.70.330:FF:000029">
    <property type="entry name" value="U2 small nuclear ribonucleoprotein B"/>
    <property type="match status" value="1"/>
</dbReference>
<dbReference type="InterPro" id="IPR000504">
    <property type="entry name" value="RRM_dom"/>
</dbReference>
<organism evidence="15">
    <name type="scientific">Echinostoma caproni</name>
    <dbReference type="NCBI Taxonomy" id="27848"/>
    <lineage>
        <taxon>Eukaryota</taxon>
        <taxon>Metazoa</taxon>
        <taxon>Spiralia</taxon>
        <taxon>Lophotrochozoa</taxon>
        <taxon>Platyhelminthes</taxon>
        <taxon>Trematoda</taxon>
        <taxon>Digenea</taxon>
        <taxon>Plagiorchiida</taxon>
        <taxon>Echinostomata</taxon>
        <taxon>Echinostomatoidea</taxon>
        <taxon>Echinostomatidae</taxon>
        <taxon>Echinostoma</taxon>
    </lineage>
</organism>
<dbReference type="FunFam" id="3.30.70.330:FF:000039">
    <property type="entry name" value="U1 small nuclear ribonucleoprotein A"/>
    <property type="match status" value="1"/>
</dbReference>
<dbReference type="WBParaSite" id="ECPE_0000944601-mRNA-1">
    <property type="protein sequence ID" value="ECPE_0000944601-mRNA-1"/>
    <property type="gene ID" value="ECPE_0000944601"/>
</dbReference>
<feature type="compositionally biased region" description="Low complexity" evidence="11">
    <location>
        <begin position="120"/>
        <end position="134"/>
    </location>
</feature>
<keyword evidence="4" id="KW-0747">Spliceosome</keyword>
<evidence type="ECO:0000256" key="11">
    <source>
        <dbReference type="SAM" id="MobiDB-lite"/>
    </source>
</evidence>
<evidence type="ECO:0000256" key="6">
    <source>
        <dbReference type="ARBA" id="ARBA00022884"/>
    </source>
</evidence>
<dbReference type="CDD" id="cd12246">
    <property type="entry name" value="RRM1_U1A_like"/>
    <property type="match status" value="1"/>
</dbReference>
<dbReference type="GO" id="GO:0006397">
    <property type="term" value="P:mRNA processing"/>
    <property type="evidence" value="ECO:0007669"/>
    <property type="project" value="UniProtKB-KW"/>
</dbReference>
<dbReference type="GO" id="GO:0005681">
    <property type="term" value="C:spliceosomal complex"/>
    <property type="evidence" value="ECO:0007669"/>
    <property type="project" value="UniProtKB-KW"/>
</dbReference>
<feature type="region of interest" description="Disordered" evidence="11">
    <location>
        <begin position="100"/>
        <end position="134"/>
    </location>
</feature>
<dbReference type="Proteomes" id="UP000272942">
    <property type="component" value="Unassembled WGS sequence"/>
</dbReference>
<dbReference type="SUPFAM" id="SSF54928">
    <property type="entry name" value="RNA-binding domain, RBD"/>
    <property type="match status" value="1"/>
</dbReference>
<evidence type="ECO:0000256" key="4">
    <source>
        <dbReference type="ARBA" id="ARBA00022728"/>
    </source>
</evidence>
<dbReference type="GO" id="GO:0008380">
    <property type="term" value="P:RNA splicing"/>
    <property type="evidence" value="ECO:0007669"/>
    <property type="project" value="UniProtKB-KW"/>
</dbReference>
<comment type="similarity">
    <text evidence="2">Belongs to the RRM U1 A/B'' family.</text>
</comment>
<evidence type="ECO:0000256" key="1">
    <source>
        <dbReference type="ARBA" id="ARBA00004123"/>
    </source>
</evidence>
<proteinExistence type="inferred from homology"/>
<dbReference type="EMBL" id="UZAN01047384">
    <property type="protein sequence ID" value="VDP85324.1"/>
    <property type="molecule type" value="Genomic_DNA"/>
</dbReference>
<evidence type="ECO:0000256" key="9">
    <source>
        <dbReference type="ARBA" id="ARBA00023274"/>
    </source>
</evidence>
<keyword evidence="5" id="KW-0677">Repeat</keyword>
<keyword evidence="14" id="KW-1185">Reference proteome</keyword>
<dbReference type="GO" id="GO:0003723">
    <property type="term" value="F:RNA binding"/>
    <property type="evidence" value="ECO:0007669"/>
    <property type="project" value="UniProtKB-UniRule"/>
</dbReference>
<dbReference type="PROSITE" id="PS50102">
    <property type="entry name" value="RRM"/>
    <property type="match status" value="2"/>
</dbReference>
<evidence type="ECO:0000256" key="2">
    <source>
        <dbReference type="ARBA" id="ARBA00007243"/>
    </source>
</evidence>
<dbReference type="PANTHER" id="PTHR10501">
    <property type="entry name" value="U1 SMALL NUCLEAR RIBONUCLEOPROTEIN A/U2 SMALL NUCLEAR RIBONUCLEOPROTEIN B"/>
    <property type="match status" value="1"/>
</dbReference>
<name>A0A183AR32_9TREM</name>
<dbReference type="Pfam" id="PF00076">
    <property type="entry name" value="RRM_1"/>
    <property type="match status" value="2"/>
</dbReference>
<dbReference type="CDD" id="cd12247">
    <property type="entry name" value="RRM2_U1A_like"/>
    <property type="match status" value="1"/>
</dbReference>
<accession>A0A183AR32</accession>
<feature type="domain" description="RRM" evidence="12">
    <location>
        <begin position="7"/>
        <end position="86"/>
    </location>
</feature>
<dbReference type="GO" id="GO:0030532">
    <property type="term" value="C:small nuclear ribonucleoprotein complex"/>
    <property type="evidence" value="ECO:0007669"/>
    <property type="project" value="UniProtKB-ARBA"/>
</dbReference>
<dbReference type="AlphaFoldDB" id="A0A183AR32"/>
<evidence type="ECO:0000313" key="13">
    <source>
        <dbReference type="EMBL" id="VDP85324.1"/>
    </source>
</evidence>
<keyword evidence="9" id="KW-0687">Ribonucleoprotein</keyword>